<evidence type="ECO:0000313" key="4">
    <source>
        <dbReference type="Proteomes" id="UP000762676"/>
    </source>
</evidence>
<evidence type="ECO:0000259" key="2">
    <source>
        <dbReference type="Pfam" id="PF03067"/>
    </source>
</evidence>
<evidence type="ECO:0000313" key="3">
    <source>
        <dbReference type="EMBL" id="GFR98438.1"/>
    </source>
</evidence>
<keyword evidence="1" id="KW-0732">Signal</keyword>
<accession>A0AAV4HJR3</accession>
<name>A0AAV4HJR3_9GAST</name>
<dbReference type="EMBL" id="BMAT01012740">
    <property type="protein sequence ID" value="GFR98438.1"/>
    <property type="molecule type" value="Genomic_DNA"/>
</dbReference>
<feature type="domain" description="Chitin-binding type-4" evidence="2">
    <location>
        <begin position="23"/>
        <end position="187"/>
    </location>
</feature>
<dbReference type="Proteomes" id="UP000762676">
    <property type="component" value="Unassembled WGS sequence"/>
</dbReference>
<proteinExistence type="predicted"/>
<dbReference type="AlphaFoldDB" id="A0AAV4HJR3"/>
<evidence type="ECO:0000256" key="1">
    <source>
        <dbReference type="SAM" id="SignalP"/>
    </source>
</evidence>
<keyword evidence="4" id="KW-1185">Reference proteome</keyword>
<reference evidence="3 4" key="1">
    <citation type="journal article" date="2021" name="Elife">
        <title>Chloroplast acquisition without the gene transfer in kleptoplastic sea slugs, Plakobranchus ocellatus.</title>
        <authorList>
            <person name="Maeda T."/>
            <person name="Takahashi S."/>
            <person name="Yoshida T."/>
            <person name="Shimamura S."/>
            <person name="Takaki Y."/>
            <person name="Nagai Y."/>
            <person name="Toyoda A."/>
            <person name="Suzuki Y."/>
            <person name="Arimoto A."/>
            <person name="Ishii H."/>
            <person name="Satoh N."/>
            <person name="Nishiyama T."/>
            <person name="Hasebe M."/>
            <person name="Maruyama T."/>
            <person name="Minagawa J."/>
            <person name="Obokata J."/>
            <person name="Shigenobu S."/>
        </authorList>
    </citation>
    <scope>NUCLEOTIDE SEQUENCE [LARGE SCALE GENOMIC DNA]</scope>
</reference>
<protein>
    <submittedName>
        <fullName evidence="3">Cell wall integrity and stress response component 4-like</fullName>
    </submittedName>
</protein>
<feature type="signal peptide" evidence="1">
    <location>
        <begin position="1"/>
        <end position="22"/>
    </location>
</feature>
<gene>
    <name evidence="3" type="ORF">ElyMa_006350000</name>
</gene>
<comment type="caution">
    <text evidence="3">The sequence shown here is derived from an EMBL/GenBank/DDBJ whole genome shotgun (WGS) entry which is preliminary data.</text>
</comment>
<dbReference type="InterPro" id="IPR004302">
    <property type="entry name" value="Cellulose/chitin-bd_N"/>
</dbReference>
<organism evidence="3 4">
    <name type="scientific">Elysia marginata</name>
    <dbReference type="NCBI Taxonomy" id="1093978"/>
    <lineage>
        <taxon>Eukaryota</taxon>
        <taxon>Metazoa</taxon>
        <taxon>Spiralia</taxon>
        <taxon>Lophotrochozoa</taxon>
        <taxon>Mollusca</taxon>
        <taxon>Gastropoda</taxon>
        <taxon>Heterobranchia</taxon>
        <taxon>Euthyneura</taxon>
        <taxon>Panpulmonata</taxon>
        <taxon>Sacoglossa</taxon>
        <taxon>Placobranchoidea</taxon>
        <taxon>Plakobranchidae</taxon>
        <taxon>Elysia</taxon>
    </lineage>
</organism>
<sequence length="208" mass="23255">MAANTVTYVLLLCACALTSISGHGRLRDPAGRSSMWRDGFDTARNYMDNQLNCGGRRYQWEVRGGKCGVCGDPLGKPQRNQPPGIYARPILAKCYDLESGSRYIDAHVELTANHLGYMQFRLCANNDFTKPVTQDCLDENLLQISSRNGKRIGKTLKLNSRHVLDINVKLRIPDNLTCSQCVLQWSYVTGKNPLHTLLKWCCVTGNTS</sequence>
<feature type="chain" id="PRO_5043797557" evidence="1">
    <location>
        <begin position="23"/>
        <end position="208"/>
    </location>
</feature>
<dbReference type="Pfam" id="PF03067">
    <property type="entry name" value="LPMO_10"/>
    <property type="match status" value="1"/>
</dbReference>